<reference evidence="4" key="1">
    <citation type="submission" date="2025-08" db="UniProtKB">
        <authorList>
            <consortium name="RefSeq"/>
        </authorList>
    </citation>
    <scope>IDENTIFICATION</scope>
</reference>
<evidence type="ECO:0000313" key="3">
    <source>
        <dbReference type="Proteomes" id="UP000079169"/>
    </source>
</evidence>
<keyword evidence="1" id="KW-0343">GTPase activation</keyword>
<dbReference type="Gene3D" id="3.40.50.11210">
    <property type="entry name" value="Rap/Ran-GAP"/>
    <property type="match status" value="1"/>
</dbReference>
<dbReference type="GO" id="GO:0033596">
    <property type="term" value="C:TSC1-TSC2 complex"/>
    <property type="evidence" value="ECO:0007669"/>
    <property type="project" value="TreeGrafter"/>
</dbReference>
<evidence type="ECO:0000259" key="2">
    <source>
        <dbReference type="PROSITE" id="PS50085"/>
    </source>
</evidence>
<accession>A0A1S3DUI2</accession>
<sequence>MADNKSASTSNLTYTHTSLVTSKPPLAASAVGNSQLSPRLQSKLLGRDGESSALPPLKRGRGHTISVMSPAHRNKHFHKLDLESVKRSMGRNSREPVRYGSNPSAVFLSLFHSPQFGGTNEKPILVSNEQGKRAISNLDWIPPYETHKVGVLYVGPGQGNSEQEILRNQYGSIRYMDFLQRLGTLIKLTDADPLNVFLGGLETNGSDGKYTYSWQDEVMQVIFHVATMMPTLESDPNCNNKKKNIGNDYVTIVYNESGVDYNIRTVKVRLCPVDYNIRTVKVRLCPVDYNIRTVKVRLAGCPCFVTDKIDHNSKSVWIHQNPFSYLEHIKNLPTKLQLSSCLGSEDKVKRSLCEWT</sequence>
<dbReference type="GO" id="GO:0005634">
    <property type="term" value="C:nucleus"/>
    <property type="evidence" value="ECO:0007669"/>
    <property type="project" value="InterPro"/>
</dbReference>
<dbReference type="GO" id="GO:0005096">
    <property type="term" value="F:GTPase activator activity"/>
    <property type="evidence" value="ECO:0007669"/>
    <property type="project" value="UniProtKB-KW"/>
</dbReference>
<evidence type="ECO:0000313" key="4">
    <source>
        <dbReference type="RefSeq" id="XP_008487831.1"/>
    </source>
</evidence>
<dbReference type="PaxDb" id="121845-A0A1S3DUI2"/>
<dbReference type="PROSITE" id="PS50085">
    <property type="entry name" value="RAPGAP"/>
    <property type="match status" value="1"/>
</dbReference>
<dbReference type="FunFam" id="3.40.50.11210:FF:000001">
    <property type="entry name" value="Ral GTPase-activating protein subunit alpha-1 isoform 1"/>
    <property type="match status" value="1"/>
</dbReference>
<dbReference type="InterPro" id="IPR000331">
    <property type="entry name" value="Rap/Ran_GAP_dom"/>
</dbReference>
<dbReference type="GO" id="GO:0051056">
    <property type="term" value="P:regulation of small GTPase mediated signal transduction"/>
    <property type="evidence" value="ECO:0007669"/>
    <property type="project" value="InterPro"/>
</dbReference>
<keyword evidence="3" id="KW-1185">Reference proteome</keyword>
<dbReference type="SUPFAM" id="SSF111347">
    <property type="entry name" value="Rap/Ran-GAP"/>
    <property type="match status" value="1"/>
</dbReference>
<dbReference type="PANTHER" id="PTHR10063:SF0">
    <property type="entry name" value="TUBERIN"/>
    <property type="match status" value="1"/>
</dbReference>
<organism evidence="3 4">
    <name type="scientific">Diaphorina citri</name>
    <name type="common">Asian citrus psyllid</name>
    <dbReference type="NCBI Taxonomy" id="121845"/>
    <lineage>
        <taxon>Eukaryota</taxon>
        <taxon>Metazoa</taxon>
        <taxon>Ecdysozoa</taxon>
        <taxon>Arthropoda</taxon>
        <taxon>Hexapoda</taxon>
        <taxon>Insecta</taxon>
        <taxon>Pterygota</taxon>
        <taxon>Neoptera</taxon>
        <taxon>Paraneoptera</taxon>
        <taxon>Hemiptera</taxon>
        <taxon>Sternorrhyncha</taxon>
        <taxon>Psylloidea</taxon>
        <taxon>Psyllidae</taxon>
        <taxon>Diaphorininae</taxon>
        <taxon>Diaphorina</taxon>
    </lineage>
</organism>
<dbReference type="GeneID" id="103524584"/>
<dbReference type="InterPro" id="IPR035974">
    <property type="entry name" value="Rap/Ran-GAP_sf"/>
</dbReference>
<feature type="domain" description="Rap-GAP" evidence="2">
    <location>
        <begin position="135"/>
        <end position="356"/>
    </location>
</feature>
<proteinExistence type="predicted"/>
<dbReference type="GO" id="GO:0046627">
    <property type="term" value="P:negative regulation of insulin receptor signaling pathway"/>
    <property type="evidence" value="ECO:0007669"/>
    <property type="project" value="TreeGrafter"/>
</dbReference>
<dbReference type="RefSeq" id="XP_008487831.1">
    <property type="nucleotide sequence ID" value="XM_008489609.2"/>
</dbReference>
<dbReference type="AlphaFoldDB" id="A0A1S3DUI2"/>
<dbReference type="GO" id="GO:0030178">
    <property type="term" value="P:negative regulation of Wnt signaling pathway"/>
    <property type="evidence" value="ECO:0007669"/>
    <property type="project" value="TreeGrafter"/>
</dbReference>
<dbReference type="PANTHER" id="PTHR10063">
    <property type="entry name" value="TUBERIN"/>
    <property type="match status" value="1"/>
</dbReference>
<dbReference type="GO" id="GO:0051726">
    <property type="term" value="P:regulation of cell cycle"/>
    <property type="evidence" value="ECO:0007669"/>
    <property type="project" value="TreeGrafter"/>
</dbReference>
<protein>
    <submittedName>
        <fullName evidence="4">Tuberin</fullName>
    </submittedName>
</protein>
<gene>
    <name evidence="4" type="primary">LOC103524584</name>
</gene>
<dbReference type="GO" id="GO:0032007">
    <property type="term" value="P:negative regulation of TOR signaling"/>
    <property type="evidence" value="ECO:0007669"/>
    <property type="project" value="TreeGrafter"/>
</dbReference>
<dbReference type="Pfam" id="PF02145">
    <property type="entry name" value="Rap_GAP"/>
    <property type="match status" value="1"/>
</dbReference>
<dbReference type="Proteomes" id="UP000079169">
    <property type="component" value="Unplaced"/>
</dbReference>
<evidence type="ECO:0000256" key="1">
    <source>
        <dbReference type="ARBA" id="ARBA00022468"/>
    </source>
</evidence>
<dbReference type="GO" id="GO:0051898">
    <property type="term" value="P:negative regulation of phosphatidylinositol 3-kinase/protein kinase B signal transduction"/>
    <property type="evidence" value="ECO:0007669"/>
    <property type="project" value="TreeGrafter"/>
</dbReference>
<dbReference type="STRING" id="121845.A0A1S3DUI2"/>
<dbReference type="InterPro" id="IPR027107">
    <property type="entry name" value="Tuberin/Ral-act_asu"/>
</dbReference>
<dbReference type="KEGG" id="dci:103524584"/>
<name>A0A1S3DUI2_DIACI</name>